<evidence type="ECO:0000313" key="2">
    <source>
        <dbReference type="EMBL" id="KAI0288915.1"/>
    </source>
</evidence>
<comment type="caution">
    <text evidence="2">The sequence shown here is derived from an EMBL/GenBank/DDBJ whole genome shotgun (WGS) entry which is preliminary data.</text>
</comment>
<evidence type="ECO:0000256" key="1">
    <source>
        <dbReference type="SAM" id="MobiDB-lite"/>
    </source>
</evidence>
<protein>
    <submittedName>
        <fullName evidence="2">Uncharacterized protein</fullName>
    </submittedName>
</protein>
<gene>
    <name evidence="2" type="ORF">B0F90DRAFT_1921694</name>
</gene>
<reference evidence="2" key="1">
    <citation type="journal article" date="2022" name="New Phytol.">
        <title>Evolutionary transition to the ectomycorrhizal habit in the genomes of a hyperdiverse lineage of mushroom-forming fungi.</title>
        <authorList>
            <person name="Looney B."/>
            <person name="Miyauchi S."/>
            <person name="Morin E."/>
            <person name="Drula E."/>
            <person name="Courty P.E."/>
            <person name="Kohler A."/>
            <person name="Kuo A."/>
            <person name="LaButti K."/>
            <person name="Pangilinan J."/>
            <person name="Lipzen A."/>
            <person name="Riley R."/>
            <person name="Andreopoulos W."/>
            <person name="He G."/>
            <person name="Johnson J."/>
            <person name="Nolan M."/>
            <person name="Tritt A."/>
            <person name="Barry K.W."/>
            <person name="Grigoriev I.V."/>
            <person name="Nagy L.G."/>
            <person name="Hibbett D."/>
            <person name="Henrissat B."/>
            <person name="Matheny P.B."/>
            <person name="Labbe J."/>
            <person name="Martin F.M."/>
        </authorList>
    </citation>
    <scope>NUCLEOTIDE SEQUENCE</scope>
    <source>
        <strain evidence="2">BPL690</strain>
    </source>
</reference>
<evidence type="ECO:0000313" key="3">
    <source>
        <dbReference type="Proteomes" id="UP001203297"/>
    </source>
</evidence>
<dbReference type="Proteomes" id="UP001203297">
    <property type="component" value="Unassembled WGS sequence"/>
</dbReference>
<sequence length="90" mass="10115">MVDEVATKIITVPMCLRKPGTQGFPPPDIDLRNWLYSVKDDIDPDELAKKLHGFVYALLTVTEKHLEDIESDQQGDVAPKESASIGRDRH</sequence>
<keyword evidence="3" id="KW-1185">Reference proteome</keyword>
<feature type="region of interest" description="Disordered" evidence="1">
    <location>
        <begin position="68"/>
        <end position="90"/>
    </location>
</feature>
<accession>A0AAD4LT90</accession>
<proteinExistence type="predicted"/>
<dbReference type="AlphaFoldDB" id="A0AAD4LT90"/>
<organism evidence="2 3">
    <name type="scientific">Multifurca ochricompacta</name>
    <dbReference type="NCBI Taxonomy" id="376703"/>
    <lineage>
        <taxon>Eukaryota</taxon>
        <taxon>Fungi</taxon>
        <taxon>Dikarya</taxon>
        <taxon>Basidiomycota</taxon>
        <taxon>Agaricomycotina</taxon>
        <taxon>Agaricomycetes</taxon>
        <taxon>Russulales</taxon>
        <taxon>Russulaceae</taxon>
        <taxon>Multifurca</taxon>
    </lineage>
</organism>
<name>A0AAD4LT90_9AGAM</name>
<dbReference type="EMBL" id="WTXG01000397">
    <property type="protein sequence ID" value="KAI0288915.1"/>
    <property type="molecule type" value="Genomic_DNA"/>
</dbReference>